<dbReference type="GO" id="GO:0005829">
    <property type="term" value="C:cytosol"/>
    <property type="evidence" value="ECO:0007669"/>
    <property type="project" value="TreeGrafter"/>
</dbReference>
<dbReference type="Gene3D" id="2.60.40.1470">
    <property type="entry name" value="ApaG domain"/>
    <property type="match status" value="1"/>
</dbReference>
<dbReference type="RefSeq" id="XP_013755276.1">
    <property type="nucleotide sequence ID" value="XM_013899822.1"/>
</dbReference>
<dbReference type="SUPFAM" id="SSF102405">
    <property type="entry name" value="MCP/YpsA-like"/>
    <property type="match status" value="1"/>
</dbReference>
<dbReference type="InterPro" id="IPR005269">
    <property type="entry name" value="LOG"/>
</dbReference>
<feature type="region of interest" description="Disordered" evidence="1">
    <location>
        <begin position="506"/>
        <end position="549"/>
    </location>
</feature>
<feature type="compositionally biased region" description="Acidic residues" evidence="1">
    <location>
        <begin position="538"/>
        <end position="549"/>
    </location>
</feature>
<dbReference type="EMBL" id="GL349473">
    <property type="protein sequence ID" value="KNC52476.1"/>
    <property type="molecule type" value="Genomic_DNA"/>
</dbReference>
<dbReference type="Pfam" id="PF03641">
    <property type="entry name" value="Lysine_decarbox"/>
    <property type="match status" value="1"/>
</dbReference>
<name>A0A0L0DK89_THETB</name>
<reference evidence="3 4" key="1">
    <citation type="submission" date="2010-05" db="EMBL/GenBank/DDBJ databases">
        <title>The Genome Sequence of Thecamonas trahens ATCC 50062.</title>
        <authorList>
            <consortium name="The Broad Institute Genome Sequencing Platform"/>
            <person name="Russ C."/>
            <person name="Cuomo C."/>
            <person name="Shea T."/>
            <person name="Young S.K."/>
            <person name="Zeng Q."/>
            <person name="Koehrsen M."/>
            <person name="Haas B."/>
            <person name="Borodovsky M."/>
            <person name="Guigo R."/>
            <person name="Alvarado L."/>
            <person name="Berlin A."/>
            <person name="Bochicchio J."/>
            <person name="Borenstein D."/>
            <person name="Chapman S."/>
            <person name="Chen Z."/>
            <person name="Freedman E."/>
            <person name="Gellesch M."/>
            <person name="Goldberg J."/>
            <person name="Griggs A."/>
            <person name="Gujja S."/>
            <person name="Heilman E."/>
            <person name="Heiman D."/>
            <person name="Hepburn T."/>
            <person name="Howarth C."/>
            <person name="Jen D."/>
            <person name="Larson L."/>
            <person name="Mehta T."/>
            <person name="Park D."/>
            <person name="Pearson M."/>
            <person name="Roberts A."/>
            <person name="Saif S."/>
            <person name="Shenoy N."/>
            <person name="Sisk P."/>
            <person name="Stolte C."/>
            <person name="Sykes S."/>
            <person name="Thomson T."/>
            <person name="Walk T."/>
            <person name="White J."/>
            <person name="Yandava C."/>
            <person name="Burger G."/>
            <person name="Gray M.W."/>
            <person name="Holland P.W.H."/>
            <person name="King N."/>
            <person name="Lang F.B.F."/>
            <person name="Roger A.J."/>
            <person name="Ruiz-Trillo I."/>
            <person name="Lander E."/>
            <person name="Nusbaum C."/>
        </authorList>
    </citation>
    <scope>NUCLEOTIDE SEQUENCE [LARGE SCALE GENOMIC DNA]</scope>
    <source>
        <strain evidence="3 4">ATCC 50062</strain>
    </source>
</reference>
<dbReference type="AlphaFoldDB" id="A0A0L0DK89"/>
<dbReference type="PANTHER" id="PTHR31223">
    <property type="entry name" value="LOG FAMILY PROTEIN YJL055W"/>
    <property type="match status" value="1"/>
</dbReference>
<dbReference type="InterPro" id="IPR031100">
    <property type="entry name" value="LOG_fam"/>
</dbReference>
<dbReference type="Gene3D" id="3.40.50.450">
    <property type="match status" value="1"/>
</dbReference>
<evidence type="ECO:0000313" key="4">
    <source>
        <dbReference type="Proteomes" id="UP000054408"/>
    </source>
</evidence>
<feature type="region of interest" description="Disordered" evidence="1">
    <location>
        <begin position="115"/>
        <end position="155"/>
    </location>
</feature>
<feature type="compositionally biased region" description="Low complexity" evidence="1">
    <location>
        <begin position="34"/>
        <end position="45"/>
    </location>
</feature>
<dbReference type="GeneID" id="25566817"/>
<dbReference type="eggNOG" id="ENOG502QSR9">
    <property type="taxonomic scope" value="Eukaryota"/>
</dbReference>
<feature type="region of interest" description="Disordered" evidence="1">
    <location>
        <begin position="1"/>
        <end position="53"/>
    </location>
</feature>
<dbReference type="NCBIfam" id="TIGR00730">
    <property type="entry name" value="Rossman fold protein, TIGR00730 family"/>
    <property type="match status" value="1"/>
</dbReference>
<sequence>MTPGGMGGGMHQVRNRSSGPEEAEDGGEGHGRWASGEGSSPGSAGDTLAANGKVSPLSDECAVTGKVVPDDHNLSPTMLYRRLIRLTGQLNLQLKRTGSAWSVDNEVALFLAKFEGPPDAPRAPEPDQEASPRPESAAEAASEGVETEADASGLRHAGVAERKAVESLFQSSLAAMGESREAEAPPGEMARYEAWAPSGTAAAIAGEATQLEEVADAEAEAEALALAERPRWVLPADGAREVARGIVRSGFHNPPLASYVSSYGLGLAVAKYLEKRVRALRMLKTNTSLLQVRNGVCVAMRSAHTPSNHPGTFVCSVEVSVDPEAGVGPVTVLDETINLREANGLHHRKSTVGIAGQQPTLCAGESFSYSIVLHLDAPPAVLRGYLRVMQTSGPDFKLPLGPIGLVPLADDLYDDLLPPAQCEDTHSEAPTHWVGPHLSDEDVIPILRANHSAAEYAYVTPMASLLTPGALGSMVSDPETELWNELSAMEDDDDARQERRLSRAFGYGIGDDDADDDAVDEPRSTLPHGLDLAFDDYTPMDDDDDDDHDPAELQRLISVLKAANKVDSHDDDARSGESTPRTVIYPSPVTERARRAAAAAKDGRKRRLELVMPPTLLSSICVYCGSSPGKSPVFMAAAAELGRVLAGRNIGLVYGGGSVGLMGELAKTIDSEGGKVVGVIPRALAPREVSGATIGESIVVDTMHERKTTMAARADGFIALPGGFGTLEELLEISTWVQLGIQKKPIGVLNIPLDDGSGEGYYDPLKAMIDRAITHGFISEDFAELVIFRSDPAELVDALQAHAVPDGLDLNWSLAES</sequence>
<dbReference type="PANTHER" id="PTHR31223:SF70">
    <property type="entry name" value="LOG FAMILY PROTEIN YJL055W"/>
    <property type="match status" value="1"/>
</dbReference>
<dbReference type="STRING" id="461836.A0A0L0DK89"/>
<dbReference type="GO" id="GO:0009691">
    <property type="term" value="P:cytokinin biosynthetic process"/>
    <property type="evidence" value="ECO:0007669"/>
    <property type="project" value="InterPro"/>
</dbReference>
<evidence type="ECO:0000259" key="2">
    <source>
        <dbReference type="PROSITE" id="PS51087"/>
    </source>
</evidence>
<dbReference type="InterPro" id="IPR007474">
    <property type="entry name" value="ApaG_domain"/>
</dbReference>
<gene>
    <name evidence="3" type="ORF">AMSG_08033</name>
</gene>
<feature type="compositionally biased region" description="Low complexity" evidence="1">
    <location>
        <begin position="129"/>
        <end position="144"/>
    </location>
</feature>
<dbReference type="PROSITE" id="PS51087">
    <property type="entry name" value="APAG"/>
    <property type="match status" value="1"/>
</dbReference>
<keyword evidence="4" id="KW-1185">Reference proteome</keyword>
<protein>
    <recommendedName>
        <fullName evidence="2">ApaG domain-containing protein</fullName>
    </recommendedName>
</protein>
<proteinExistence type="predicted"/>
<dbReference type="OrthoDB" id="414463at2759"/>
<organism evidence="3 4">
    <name type="scientific">Thecamonas trahens ATCC 50062</name>
    <dbReference type="NCBI Taxonomy" id="461836"/>
    <lineage>
        <taxon>Eukaryota</taxon>
        <taxon>Apusozoa</taxon>
        <taxon>Apusomonadida</taxon>
        <taxon>Apusomonadidae</taxon>
        <taxon>Thecamonas</taxon>
    </lineage>
</organism>
<feature type="compositionally biased region" description="Gly residues" evidence="1">
    <location>
        <begin position="1"/>
        <end position="10"/>
    </location>
</feature>
<dbReference type="SUPFAM" id="SSF110069">
    <property type="entry name" value="ApaG-like"/>
    <property type="match status" value="1"/>
</dbReference>
<dbReference type="GO" id="GO:0016799">
    <property type="term" value="F:hydrolase activity, hydrolyzing N-glycosyl compounds"/>
    <property type="evidence" value="ECO:0007669"/>
    <property type="project" value="TreeGrafter"/>
</dbReference>
<evidence type="ECO:0000256" key="1">
    <source>
        <dbReference type="SAM" id="MobiDB-lite"/>
    </source>
</evidence>
<evidence type="ECO:0000313" key="3">
    <source>
        <dbReference type="EMBL" id="KNC52476.1"/>
    </source>
</evidence>
<feature type="domain" description="ApaG" evidence="2">
    <location>
        <begin position="286"/>
        <end position="412"/>
    </location>
</feature>
<accession>A0A0L0DK89</accession>
<dbReference type="Proteomes" id="UP000054408">
    <property type="component" value="Unassembled WGS sequence"/>
</dbReference>
<feature type="compositionally biased region" description="Acidic residues" evidence="1">
    <location>
        <begin position="510"/>
        <end position="519"/>
    </location>
</feature>
<dbReference type="InterPro" id="IPR036767">
    <property type="entry name" value="ApaG_sf"/>
</dbReference>